<dbReference type="InterPro" id="IPR006578">
    <property type="entry name" value="MADF-dom"/>
</dbReference>
<feature type="domain" description="Myb-like" evidence="2">
    <location>
        <begin position="1"/>
        <end position="56"/>
    </location>
</feature>
<dbReference type="PROSITE" id="PS50090">
    <property type="entry name" value="MYB_LIKE"/>
    <property type="match status" value="1"/>
</dbReference>
<dbReference type="InterPro" id="IPR039353">
    <property type="entry name" value="TF_Adf1"/>
</dbReference>
<proteinExistence type="predicted"/>
<accession>A0AAN7ZCI5</accession>
<dbReference type="GO" id="GO:0005634">
    <property type="term" value="C:nucleus"/>
    <property type="evidence" value="ECO:0007669"/>
    <property type="project" value="TreeGrafter"/>
</dbReference>
<dbReference type="SMART" id="SM00595">
    <property type="entry name" value="MADF"/>
    <property type="match status" value="1"/>
</dbReference>
<feature type="domain" description="MADF" evidence="3">
    <location>
        <begin position="5"/>
        <end position="94"/>
    </location>
</feature>
<dbReference type="PROSITE" id="PS51029">
    <property type="entry name" value="MADF"/>
    <property type="match status" value="1"/>
</dbReference>
<feature type="region of interest" description="Disordered" evidence="1">
    <location>
        <begin position="154"/>
        <end position="175"/>
    </location>
</feature>
<dbReference type="EMBL" id="JAVRBK010000007">
    <property type="protein sequence ID" value="KAK5641195.1"/>
    <property type="molecule type" value="Genomic_DNA"/>
</dbReference>
<protein>
    <recommendedName>
        <fullName evidence="6">Transcription factor Adf-1</fullName>
    </recommendedName>
</protein>
<dbReference type="InterPro" id="IPR001005">
    <property type="entry name" value="SANT/Myb"/>
</dbReference>
<evidence type="ECO:0000259" key="2">
    <source>
        <dbReference type="PROSITE" id="PS50090"/>
    </source>
</evidence>
<evidence type="ECO:0000256" key="1">
    <source>
        <dbReference type="SAM" id="MobiDB-lite"/>
    </source>
</evidence>
<evidence type="ECO:0000259" key="3">
    <source>
        <dbReference type="PROSITE" id="PS51029"/>
    </source>
</evidence>
<keyword evidence="5" id="KW-1185">Reference proteome</keyword>
<dbReference type="GO" id="GO:0006357">
    <property type="term" value="P:regulation of transcription by RNA polymerase II"/>
    <property type="evidence" value="ECO:0007669"/>
    <property type="project" value="TreeGrafter"/>
</dbReference>
<reference evidence="4 5" key="1">
    <citation type="journal article" date="2024" name="Insects">
        <title>An Improved Chromosome-Level Genome Assembly of the Firefly Pyrocoelia pectoralis.</title>
        <authorList>
            <person name="Fu X."/>
            <person name="Meyer-Rochow V.B."/>
            <person name="Ballantyne L."/>
            <person name="Zhu X."/>
        </authorList>
    </citation>
    <scope>NUCLEOTIDE SEQUENCE [LARGE SCALE GENOMIC DNA]</scope>
    <source>
        <strain evidence="4">XCY_ONT2</strain>
    </source>
</reference>
<dbReference type="AlphaFoldDB" id="A0AAN7ZCI5"/>
<sequence length="243" mass="28119">MNDEKLIELVREYHVLYDLSHCKYMDTGFKNNIWARIAKEMKQDVSTCKNRWSNIRDTYRKTLKKNVTKSGQSAKKLKLYKYSNQLEFLNKYFGEMRATKRNIHSLEEDEEEGEVKPDNIREDFVEESTLLSEPECLINDNISSLSHNNIPDNKITPLKKATNKNLEPPRSASGKLTDYLLKKKNERNTPVHPVDTFLAAIGSTLKSLDPYSLHLAKAEIFNTAQKYEMQMLMNQPPQGPTST</sequence>
<evidence type="ECO:0000313" key="5">
    <source>
        <dbReference type="Proteomes" id="UP001329430"/>
    </source>
</evidence>
<dbReference type="PANTHER" id="PTHR12243:SF67">
    <property type="entry name" value="COREPRESSOR OF PANGOLIN, ISOFORM A-RELATED"/>
    <property type="match status" value="1"/>
</dbReference>
<dbReference type="Proteomes" id="UP001329430">
    <property type="component" value="Chromosome 7"/>
</dbReference>
<organism evidence="4 5">
    <name type="scientific">Pyrocoelia pectoralis</name>
    <dbReference type="NCBI Taxonomy" id="417401"/>
    <lineage>
        <taxon>Eukaryota</taxon>
        <taxon>Metazoa</taxon>
        <taxon>Ecdysozoa</taxon>
        <taxon>Arthropoda</taxon>
        <taxon>Hexapoda</taxon>
        <taxon>Insecta</taxon>
        <taxon>Pterygota</taxon>
        <taxon>Neoptera</taxon>
        <taxon>Endopterygota</taxon>
        <taxon>Coleoptera</taxon>
        <taxon>Polyphaga</taxon>
        <taxon>Elateriformia</taxon>
        <taxon>Elateroidea</taxon>
        <taxon>Lampyridae</taxon>
        <taxon>Lampyrinae</taxon>
        <taxon>Pyrocoelia</taxon>
    </lineage>
</organism>
<name>A0AAN7ZCI5_9COLE</name>
<gene>
    <name evidence="4" type="ORF">RI129_009742</name>
</gene>
<dbReference type="PANTHER" id="PTHR12243">
    <property type="entry name" value="MADF DOMAIN TRANSCRIPTION FACTOR"/>
    <property type="match status" value="1"/>
</dbReference>
<evidence type="ECO:0000313" key="4">
    <source>
        <dbReference type="EMBL" id="KAK5641195.1"/>
    </source>
</evidence>
<dbReference type="Pfam" id="PF10545">
    <property type="entry name" value="MADF_DNA_bdg"/>
    <property type="match status" value="1"/>
</dbReference>
<dbReference type="GO" id="GO:0005667">
    <property type="term" value="C:transcription regulator complex"/>
    <property type="evidence" value="ECO:0007669"/>
    <property type="project" value="TreeGrafter"/>
</dbReference>
<evidence type="ECO:0008006" key="6">
    <source>
        <dbReference type="Google" id="ProtNLM"/>
    </source>
</evidence>
<comment type="caution">
    <text evidence="4">The sequence shown here is derived from an EMBL/GenBank/DDBJ whole genome shotgun (WGS) entry which is preliminary data.</text>
</comment>